<reference evidence="2" key="1">
    <citation type="submission" date="2022-11" db="UniProtKB">
        <authorList>
            <consortium name="WormBaseParasite"/>
        </authorList>
    </citation>
    <scope>IDENTIFICATION</scope>
</reference>
<protein>
    <submittedName>
        <fullName evidence="2">Ig-like domain-containing protein</fullName>
    </submittedName>
</protein>
<organism evidence="1 2">
    <name type="scientific">Panagrolaimus sp. PS1159</name>
    <dbReference type="NCBI Taxonomy" id="55785"/>
    <lineage>
        <taxon>Eukaryota</taxon>
        <taxon>Metazoa</taxon>
        <taxon>Ecdysozoa</taxon>
        <taxon>Nematoda</taxon>
        <taxon>Chromadorea</taxon>
        <taxon>Rhabditida</taxon>
        <taxon>Tylenchina</taxon>
        <taxon>Panagrolaimomorpha</taxon>
        <taxon>Panagrolaimoidea</taxon>
        <taxon>Panagrolaimidae</taxon>
        <taxon>Panagrolaimus</taxon>
    </lineage>
</organism>
<accession>A0AC35FD02</accession>
<dbReference type="WBParaSite" id="PS1159_v2.g16267.t1">
    <property type="protein sequence ID" value="PS1159_v2.g16267.t1"/>
    <property type="gene ID" value="PS1159_v2.g16267"/>
</dbReference>
<sequence>MKKSFVFFIDQSVCPLGWQPAGDICVRLFFNPATSEEAKQECILHGAELVNIVKNEQENKSLINDLTDLINEPLAAGITELTWLVGGMDAVLENPQLSYNLWMYTKIEDENDKSLALQRKVDKHFELITVAATSSYPFLCSLLPLTRKTLLYEQALFPRGMPQIVEEPKLAYHYASRPDSYFVTVPCKSIGNPVPQIKWFKSGVEEIDLDSSNTSYIISGGSLLIPISKESHESTTYHCSSTNIYGTVRSPSTIVRSAFIEPFRKSRLDVYPLNTKGIGTRIECQTPQHYPSGIEKKKDKHFCK</sequence>
<name>A0AC35FD02_9BILA</name>
<evidence type="ECO:0000313" key="2">
    <source>
        <dbReference type="WBParaSite" id="PS1159_v2.g16267.t1"/>
    </source>
</evidence>
<proteinExistence type="predicted"/>
<evidence type="ECO:0000313" key="1">
    <source>
        <dbReference type="Proteomes" id="UP000887580"/>
    </source>
</evidence>
<dbReference type="Proteomes" id="UP000887580">
    <property type="component" value="Unplaced"/>
</dbReference>